<name>A0A0A1U0P1_ENTIV</name>
<dbReference type="KEGG" id="eiv:EIN_097090"/>
<evidence type="ECO:0000313" key="2">
    <source>
        <dbReference type="Proteomes" id="UP000014680"/>
    </source>
</evidence>
<protein>
    <submittedName>
        <fullName evidence="1">Uncharacterized protein</fullName>
    </submittedName>
</protein>
<dbReference type="Proteomes" id="UP000014680">
    <property type="component" value="Unassembled WGS sequence"/>
</dbReference>
<evidence type="ECO:0000313" key="1">
    <source>
        <dbReference type="EMBL" id="ELP87442.1"/>
    </source>
</evidence>
<dbReference type="EMBL" id="KB206860">
    <property type="protein sequence ID" value="ELP87442.1"/>
    <property type="molecule type" value="Genomic_DNA"/>
</dbReference>
<dbReference type="AlphaFoldDB" id="A0A0A1U0P1"/>
<dbReference type="RefSeq" id="XP_004254213.1">
    <property type="nucleotide sequence ID" value="XM_004254165.1"/>
</dbReference>
<organism evidence="1 2">
    <name type="scientific">Entamoeba invadens IP1</name>
    <dbReference type="NCBI Taxonomy" id="370355"/>
    <lineage>
        <taxon>Eukaryota</taxon>
        <taxon>Amoebozoa</taxon>
        <taxon>Evosea</taxon>
        <taxon>Archamoebae</taxon>
        <taxon>Mastigamoebida</taxon>
        <taxon>Entamoebidae</taxon>
        <taxon>Entamoeba</taxon>
    </lineage>
</organism>
<dbReference type="GeneID" id="14886160"/>
<reference evidence="1 2" key="1">
    <citation type="submission" date="2012-10" db="EMBL/GenBank/DDBJ databases">
        <authorList>
            <person name="Zafar N."/>
            <person name="Inman J."/>
            <person name="Hall N."/>
            <person name="Lorenzi H."/>
            <person name="Caler E."/>
        </authorList>
    </citation>
    <scope>NUCLEOTIDE SEQUENCE [LARGE SCALE GENOMIC DNA]</scope>
    <source>
        <strain evidence="1 2">IP1</strain>
    </source>
</reference>
<proteinExistence type="predicted"/>
<dbReference type="VEuPathDB" id="AmoebaDB:EIN_097090"/>
<sequence length="549" mass="64064">MKGTFNLNELGRIAQYLNNRRDVVVFYSINKKCVLCLSLMKENVSLDNDFTSHIDYFLFVQRFYPSSKCFCGPMDVLKILLPVELKNYESVKVTDMKRFRTIDMCVETLEKLVEYTGEFTTINRPCNNLKRITLIHFTERAMCDFKKAMARYPRLEFVRLYVDEKIVFPKEVLKGFLLYIQQFNPFMKVVLDFGKYNKANDELIMFVKKNFPHFNVVYHTLLTKYEVPYNPETNPFYLDFFNNYVYMQMVVFQGTFFVFQDDKMTSTEEFLKDYYITELHSNATEGNYKWITTLSSLKMQKRVFSLTLPSTLKTLEIGEDFLYYSYNLQNIAFDCQIKNLEDLAITHLHTLKMSQKICLPTTLKELNIEVLEDNFVSPSSVTLLRISDVANKPQITLNSGLKELFICQLLDFIPHTVEYLYVPCFNKKLSCPLLSLEVEVMKKGDGNKLPSTLKNLLIHSTPSFGLSQLTHLTQLAATVLVSNSIVKVDKYELPKTIKVCKIHIKGNISKNKETETMEQFTKHFGGIRDLTITAEFKSKIEKKLMKYLN</sequence>
<keyword evidence="2" id="KW-1185">Reference proteome</keyword>
<gene>
    <name evidence="1" type="ORF">EIN_097090</name>
</gene>
<accession>A0A0A1U0P1</accession>